<protein>
    <submittedName>
        <fullName evidence="5">Integrase family protein</fullName>
    </submittedName>
</protein>
<dbReference type="Gene3D" id="3.30.160.390">
    <property type="entry name" value="Integrase, DNA-binding domain"/>
    <property type="match status" value="1"/>
</dbReference>
<dbReference type="PANTHER" id="PTHR30629:SF2">
    <property type="entry name" value="PROPHAGE INTEGRASE INTS-RELATED"/>
    <property type="match status" value="1"/>
</dbReference>
<proteinExistence type="inferred from homology"/>
<dbReference type="EMBL" id="VNFF01000034">
    <property type="protein sequence ID" value="TVU79902.1"/>
    <property type="molecule type" value="Genomic_DNA"/>
</dbReference>
<dbReference type="InterPro" id="IPR011010">
    <property type="entry name" value="DNA_brk_join_enz"/>
</dbReference>
<name>A0ABY3F7G7_9GAMM</name>
<dbReference type="RefSeq" id="WP_145242685.1">
    <property type="nucleotide sequence ID" value="NZ_VNFF01000034.1"/>
</dbReference>
<keyword evidence="3" id="KW-0233">DNA recombination</keyword>
<comment type="similarity">
    <text evidence="1">Belongs to the 'phage' integrase family.</text>
</comment>
<comment type="caution">
    <text evidence="5">The sequence shown here is derived from an EMBL/GenBank/DDBJ whole genome shotgun (WGS) entry which is preliminary data.</text>
</comment>
<dbReference type="InterPro" id="IPR025166">
    <property type="entry name" value="Integrase_DNA_bind_dom"/>
</dbReference>
<dbReference type="InterPro" id="IPR038488">
    <property type="entry name" value="Integrase_DNA-bd_sf"/>
</dbReference>
<dbReference type="InterPro" id="IPR013762">
    <property type="entry name" value="Integrase-like_cat_sf"/>
</dbReference>
<evidence type="ECO:0000256" key="1">
    <source>
        <dbReference type="ARBA" id="ARBA00008857"/>
    </source>
</evidence>
<organism evidence="5 6">
    <name type="scientific">Pseudoalteromonas neustonica</name>
    <dbReference type="NCBI Taxonomy" id="1840331"/>
    <lineage>
        <taxon>Bacteria</taxon>
        <taxon>Pseudomonadati</taxon>
        <taxon>Pseudomonadota</taxon>
        <taxon>Gammaproteobacteria</taxon>
        <taxon>Alteromonadales</taxon>
        <taxon>Pseudoalteromonadaceae</taxon>
        <taxon>Pseudoalteromonas</taxon>
    </lineage>
</organism>
<keyword evidence="2" id="KW-0229">DNA integration</keyword>
<dbReference type="InterPro" id="IPR002104">
    <property type="entry name" value="Integrase_catalytic"/>
</dbReference>
<dbReference type="InterPro" id="IPR050808">
    <property type="entry name" value="Phage_Integrase"/>
</dbReference>
<dbReference type="Proteomes" id="UP000317938">
    <property type="component" value="Unassembled WGS sequence"/>
</dbReference>
<accession>A0ABY3F7G7</accession>
<evidence type="ECO:0000256" key="2">
    <source>
        <dbReference type="ARBA" id="ARBA00022908"/>
    </source>
</evidence>
<dbReference type="SUPFAM" id="SSF56349">
    <property type="entry name" value="DNA breaking-rejoining enzymes"/>
    <property type="match status" value="1"/>
</dbReference>
<keyword evidence="6" id="KW-1185">Reference proteome</keyword>
<evidence type="ECO:0000313" key="5">
    <source>
        <dbReference type="EMBL" id="TVU79902.1"/>
    </source>
</evidence>
<reference evidence="5 6" key="1">
    <citation type="submission" date="2019-07" db="EMBL/GenBank/DDBJ databases">
        <title>Diversity of Bacteria from Kongsfjorden, Arctic.</title>
        <authorList>
            <person name="Yu Y."/>
        </authorList>
    </citation>
    <scope>NUCLEOTIDE SEQUENCE [LARGE SCALE GENOMIC DNA]</scope>
    <source>
        <strain evidence="5 6">SM1927</strain>
    </source>
</reference>
<dbReference type="PROSITE" id="PS51898">
    <property type="entry name" value="TYR_RECOMBINASE"/>
    <property type="match status" value="1"/>
</dbReference>
<dbReference type="PANTHER" id="PTHR30629">
    <property type="entry name" value="PROPHAGE INTEGRASE"/>
    <property type="match status" value="1"/>
</dbReference>
<sequence length="399" mass="45513">MNITAAKLKSLSGKEYAGKPEITDGDNLSLRISPKGKISFQIRYRINGKQARYKLGTYPAMTLAQARDECAAQMALVNKNLDPRNMEAVNAVESEFIENPTISDCVSYWHKNYCIPKRDNPEGILFRITSCINDTWLNQYISLMDKTHFTALFKSMNDVSIERGRGKGFSFNSIIEFRSALRFCVRQGFINNTQFEALRPSDFASDYDSREHYLSIKECQLIWANVDQLNITDRNKVILRCAMVFGCRISELCKAQKSDFDLDTKLFTTQRENTKGSLHSIVRPIPDDLIADLQYMKDQSPSFKHMFPNRDGDHPANGSSVSQIAKACHQEIEGVSTFRMHDFRRTISTHLTDAGCPLQFTEKLLGHKMKGVLAIYNKSPMLDGLTEWVNRWVLMLKGE</sequence>
<evidence type="ECO:0000256" key="3">
    <source>
        <dbReference type="ARBA" id="ARBA00023172"/>
    </source>
</evidence>
<dbReference type="Gene3D" id="1.10.443.10">
    <property type="entry name" value="Intergrase catalytic core"/>
    <property type="match status" value="1"/>
</dbReference>
<feature type="domain" description="Tyr recombinase" evidence="4">
    <location>
        <begin position="209"/>
        <end position="390"/>
    </location>
</feature>
<dbReference type="Pfam" id="PF00589">
    <property type="entry name" value="Phage_integrase"/>
    <property type="match status" value="1"/>
</dbReference>
<evidence type="ECO:0000313" key="6">
    <source>
        <dbReference type="Proteomes" id="UP000317938"/>
    </source>
</evidence>
<evidence type="ECO:0000259" key="4">
    <source>
        <dbReference type="PROSITE" id="PS51898"/>
    </source>
</evidence>
<dbReference type="Pfam" id="PF13356">
    <property type="entry name" value="Arm-DNA-bind_3"/>
    <property type="match status" value="1"/>
</dbReference>
<gene>
    <name evidence="5" type="ORF">FQP85_22180</name>
</gene>